<evidence type="ECO:0000313" key="3">
    <source>
        <dbReference type="Proteomes" id="UP000271087"/>
    </source>
</evidence>
<sequence>VSSLSKKVNDLEQERMSSGEEKARLRADNAILIERVHILEEQLQAAEQ</sequence>
<feature type="region of interest" description="Disordered" evidence="1">
    <location>
        <begin position="1"/>
        <end position="23"/>
    </location>
</feature>
<accession>A0A182EY60</accession>
<dbReference type="STRING" id="42157.A0A182EY60"/>
<feature type="compositionally biased region" description="Basic and acidic residues" evidence="1">
    <location>
        <begin position="7"/>
        <end position="23"/>
    </location>
</feature>
<dbReference type="OrthoDB" id="418358at2759"/>
<proteinExistence type="predicted"/>
<name>A0A182EY60_ONCOC</name>
<keyword evidence="3" id="KW-1185">Reference proteome</keyword>
<organism evidence="4">
    <name type="scientific">Onchocerca ochengi</name>
    <name type="common">Filarial nematode worm</name>
    <dbReference type="NCBI Taxonomy" id="42157"/>
    <lineage>
        <taxon>Eukaryota</taxon>
        <taxon>Metazoa</taxon>
        <taxon>Ecdysozoa</taxon>
        <taxon>Nematoda</taxon>
        <taxon>Chromadorea</taxon>
        <taxon>Rhabditida</taxon>
        <taxon>Spirurina</taxon>
        <taxon>Spiruromorpha</taxon>
        <taxon>Filarioidea</taxon>
        <taxon>Onchocercidae</taxon>
        <taxon>Onchocerca</taxon>
    </lineage>
</organism>
<evidence type="ECO:0000313" key="4">
    <source>
        <dbReference type="WBParaSite" id="nOo.2.0.1.t13115-RA"/>
    </source>
</evidence>
<gene>
    <name evidence="2" type="ORF">NOO_LOCUS13115</name>
</gene>
<evidence type="ECO:0000256" key="1">
    <source>
        <dbReference type="SAM" id="MobiDB-lite"/>
    </source>
</evidence>
<dbReference type="EMBL" id="UYRW01013583">
    <property type="protein sequence ID" value="VDN00548.1"/>
    <property type="molecule type" value="Genomic_DNA"/>
</dbReference>
<dbReference type="AlphaFoldDB" id="A0A182EY60"/>
<reference evidence="4" key="1">
    <citation type="submission" date="2016-06" db="UniProtKB">
        <authorList>
            <consortium name="WormBaseParasite"/>
        </authorList>
    </citation>
    <scope>IDENTIFICATION</scope>
</reference>
<evidence type="ECO:0000313" key="2">
    <source>
        <dbReference type="EMBL" id="VDN00548.1"/>
    </source>
</evidence>
<dbReference type="WBParaSite" id="nOo.2.0.1.t13115-RA">
    <property type="protein sequence ID" value="nOo.2.0.1.t13115-RA"/>
    <property type="gene ID" value="nOo.2.0.1.g13115"/>
</dbReference>
<protein>
    <submittedName>
        <fullName evidence="4">CCD13 protein</fullName>
    </submittedName>
</protein>
<reference evidence="2 3" key="2">
    <citation type="submission" date="2018-08" db="EMBL/GenBank/DDBJ databases">
        <authorList>
            <person name="Laetsch R D."/>
            <person name="Stevens L."/>
            <person name="Kumar S."/>
            <person name="Blaxter L. M."/>
        </authorList>
    </citation>
    <scope>NUCLEOTIDE SEQUENCE [LARGE SCALE GENOMIC DNA]</scope>
</reference>
<dbReference type="Proteomes" id="UP000271087">
    <property type="component" value="Unassembled WGS sequence"/>
</dbReference>